<evidence type="ECO:0000256" key="1">
    <source>
        <dbReference type="SAM" id="MobiDB-lite"/>
    </source>
</evidence>
<dbReference type="EMBL" id="BNJQ01000013">
    <property type="protein sequence ID" value="GHP06474.1"/>
    <property type="molecule type" value="Genomic_DNA"/>
</dbReference>
<gene>
    <name evidence="2" type="ORF">PPROV_000521900</name>
</gene>
<organism evidence="2 3">
    <name type="scientific">Pycnococcus provasolii</name>
    <dbReference type="NCBI Taxonomy" id="41880"/>
    <lineage>
        <taxon>Eukaryota</taxon>
        <taxon>Viridiplantae</taxon>
        <taxon>Chlorophyta</taxon>
        <taxon>Pseudoscourfieldiophyceae</taxon>
        <taxon>Pseudoscourfieldiales</taxon>
        <taxon>Pycnococcaceae</taxon>
        <taxon>Pycnococcus</taxon>
    </lineage>
</organism>
<sequence>MATVSDSASTSANGVVPAPVLQRKTKSLYSREPRYSHNPLAFVFDREAARLDAFHEMDFNFHNALLSRGFDDGHSETEEPLPRTQDLTPAARRQTRARFQSAELEQQVSLHEAWRSRERQLLRQRKSEALQALRTERRQRRRDAWRQLRHSAVNGVVLPVRNVVRCARGGVLAAGTAAAGIAQAVNRTCTSVAEAWPPPSKAYMNPRNDWLDRFVRHRWPGQANSLKGKGGRDNDDGRGDDGDGSAGSDGGGGAKE</sequence>
<reference evidence="2" key="1">
    <citation type="submission" date="2020-10" db="EMBL/GenBank/DDBJ databases">
        <title>Unveiling of a novel bifunctional photoreceptor, Dualchrome1, isolated from a cosmopolitan green alga.</title>
        <authorList>
            <person name="Suzuki S."/>
            <person name="Kawachi M."/>
        </authorList>
    </citation>
    <scope>NUCLEOTIDE SEQUENCE</scope>
    <source>
        <strain evidence="2">NIES 2893</strain>
    </source>
</reference>
<keyword evidence="3" id="KW-1185">Reference proteome</keyword>
<comment type="caution">
    <text evidence="2">The sequence shown here is derived from an EMBL/GenBank/DDBJ whole genome shotgun (WGS) entry which is preliminary data.</text>
</comment>
<dbReference type="Proteomes" id="UP000660262">
    <property type="component" value="Unassembled WGS sequence"/>
</dbReference>
<evidence type="ECO:0000313" key="2">
    <source>
        <dbReference type="EMBL" id="GHP06474.1"/>
    </source>
</evidence>
<dbReference type="AlphaFoldDB" id="A0A830HH81"/>
<feature type="compositionally biased region" description="Gly residues" evidence="1">
    <location>
        <begin position="244"/>
        <end position="256"/>
    </location>
</feature>
<feature type="region of interest" description="Disordered" evidence="1">
    <location>
        <begin position="221"/>
        <end position="256"/>
    </location>
</feature>
<protein>
    <submittedName>
        <fullName evidence="2">Uncharacterized protein</fullName>
    </submittedName>
</protein>
<evidence type="ECO:0000313" key="3">
    <source>
        <dbReference type="Proteomes" id="UP000660262"/>
    </source>
</evidence>
<proteinExistence type="predicted"/>
<accession>A0A830HH81</accession>
<name>A0A830HH81_9CHLO</name>
<feature type="compositionally biased region" description="Basic and acidic residues" evidence="1">
    <location>
        <begin position="230"/>
        <end position="241"/>
    </location>
</feature>